<reference evidence="2" key="1">
    <citation type="submission" date="2017-05" db="EMBL/GenBank/DDBJ databases">
        <authorList>
            <person name="Rodrigo-Torres L."/>
            <person name="Arahal R. D."/>
            <person name="Lucena T."/>
        </authorList>
    </citation>
    <scope>NUCLEOTIDE SEQUENCE [LARGE SCALE GENOMIC DNA]</scope>
    <source>
        <strain evidence="2">CECT 8621</strain>
    </source>
</reference>
<sequence length="138" mass="15384">MSIQSVLLRTAGNDHALELTRDFFHECGVAILNAVTILGGPAAHRRCLRLYSNIAESAVLSKSLKHELVWLHRLLMLDFVGDPEREETSRFMALDLLDPSVEEVCLVADRLFDLLVAIAEEHPACDVVQRETFDLSAA</sequence>
<name>A0A238JYR6_9RHOB</name>
<protein>
    <submittedName>
        <fullName evidence="1">Uncharacterized protein</fullName>
    </submittedName>
</protein>
<organism evidence="1 2">
    <name type="scientific">Actibacterium lipolyticum</name>
    <dbReference type="NCBI Taxonomy" id="1524263"/>
    <lineage>
        <taxon>Bacteria</taxon>
        <taxon>Pseudomonadati</taxon>
        <taxon>Pseudomonadota</taxon>
        <taxon>Alphaproteobacteria</taxon>
        <taxon>Rhodobacterales</taxon>
        <taxon>Roseobacteraceae</taxon>
        <taxon>Actibacterium</taxon>
    </lineage>
</organism>
<dbReference type="AlphaFoldDB" id="A0A238JYR6"/>
<accession>A0A238JYR6</accession>
<gene>
    <name evidence="1" type="ORF">COL8621_01732</name>
</gene>
<dbReference type="EMBL" id="FXYE01000001">
    <property type="protein sequence ID" value="SMX35264.1"/>
    <property type="molecule type" value="Genomic_DNA"/>
</dbReference>
<evidence type="ECO:0000313" key="2">
    <source>
        <dbReference type="Proteomes" id="UP000202922"/>
    </source>
</evidence>
<dbReference type="RefSeq" id="WP_141137861.1">
    <property type="nucleotide sequence ID" value="NZ_FXYE01000001.1"/>
</dbReference>
<dbReference type="Proteomes" id="UP000202922">
    <property type="component" value="Unassembled WGS sequence"/>
</dbReference>
<proteinExistence type="predicted"/>
<keyword evidence="2" id="KW-1185">Reference proteome</keyword>
<evidence type="ECO:0000313" key="1">
    <source>
        <dbReference type="EMBL" id="SMX35264.1"/>
    </source>
</evidence>
<dbReference type="OrthoDB" id="7728363at2"/>